<comment type="caution">
    <text evidence="2">The sequence shown here is derived from an EMBL/GenBank/DDBJ whole genome shotgun (WGS) entry which is preliminary data.</text>
</comment>
<gene>
    <name evidence="2" type="ORF">FDO65_00435</name>
</gene>
<reference evidence="2 3" key="1">
    <citation type="submission" date="2019-05" db="EMBL/GenBank/DDBJ databases">
        <title>Nakamurella sp. N5BH11, whole genome shotgun sequence.</title>
        <authorList>
            <person name="Tuo L."/>
        </authorList>
    </citation>
    <scope>NUCLEOTIDE SEQUENCE [LARGE SCALE GENOMIC DNA]</scope>
    <source>
        <strain evidence="2 3">N5BH11</strain>
    </source>
</reference>
<protein>
    <submittedName>
        <fullName evidence="2">Uncharacterized protein</fullName>
    </submittedName>
</protein>
<evidence type="ECO:0000313" key="3">
    <source>
        <dbReference type="Proteomes" id="UP000306985"/>
    </source>
</evidence>
<evidence type="ECO:0000256" key="1">
    <source>
        <dbReference type="SAM" id="Phobius"/>
    </source>
</evidence>
<dbReference type="EMBL" id="SZZH01000001">
    <property type="protein sequence ID" value="TKV60239.1"/>
    <property type="molecule type" value="Genomic_DNA"/>
</dbReference>
<proteinExistence type="predicted"/>
<feature type="transmembrane region" description="Helical" evidence="1">
    <location>
        <begin position="49"/>
        <end position="70"/>
    </location>
</feature>
<dbReference type="AlphaFoldDB" id="A0A4U6QJA3"/>
<sequence length="71" mass="6991">MITALAVAAAPAAETAGFLVGRLLIAALAVLLIVWGVRARGRGRTTGGVVAIVVGTLLVLGLLASITRGLG</sequence>
<keyword evidence="1" id="KW-1133">Transmembrane helix</keyword>
<evidence type="ECO:0000313" key="2">
    <source>
        <dbReference type="EMBL" id="TKV60239.1"/>
    </source>
</evidence>
<feature type="transmembrane region" description="Helical" evidence="1">
    <location>
        <begin position="16"/>
        <end position="37"/>
    </location>
</feature>
<organism evidence="2 3">
    <name type="scientific">Nakamurella flava</name>
    <dbReference type="NCBI Taxonomy" id="2576308"/>
    <lineage>
        <taxon>Bacteria</taxon>
        <taxon>Bacillati</taxon>
        <taxon>Actinomycetota</taxon>
        <taxon>Actinomycetes</taxon>
        <taxon>Nakamurellales</taxon>
        <taxon>Nakamurellaceae</taxon>
        <taxon>Nakamurella</taxon>
    </lineage>
</organism>
<accession>A0A4U6QJA3</accession>
<dbReference type="RefSeq" id="WP_137447542.1">
    <property type="nucleotide sequence ID" value="NZ_SZZH01000001.1"/>
</dbReference>
<keyword evidence="3" id="KW-1185">Reference proteome</keyword>
<name>A0A4U6QJA3_9ACTN</name>
<keyword evidence="1" id="KW-0472">Membrane</keyword>
<dbReference type="Proteomes" id="UP000306985">
    <property type="component" value="Unassembled WGS sequence"/>
</dbReference>
<keyword evidence="1" id="KW-0812">Transmembrane</keyword>